<evidence type="ECO:0000313" key="1">
    <source>
        <dbReference type="EMBL" id="SBT40777.1"/>
    </source>
</evidence>
<accession>A0A1A8Z9Y4</accession>
<dbReference type="PATRIC" id="fig|261654.4.peg.1417"/>
<organism evidence="1 2">
    <name type="scientific">Micromonospora auratinigra</name>
    <dbReference type="NCBI Taxonomy" id="261654"/>
    <lineage>
        <taxon>Bacteria</taxon>
        <taxon>Bacillati</taxon>
        <taxon>Actinomycetota</taxon>
        <taxon>Actinomycetes</taxon>
        <taxon>Micromonosporales</taxon>
        <taxon>Micromonosporaceae</taxon>
        <taxon>Micromonospora</taxon>
    </lineage>
</organism>
<evidence type="ECO:0000313" key="2">
    <source>
        <dbReference type="Proteomes" id="UP000199385"/>
    </source>
</evidence>
<dbReference type="EMBL" id="LT594323">
    <property type="protein sequence ID" value="SBT40777.1"/>
    <property type="molecule type" value="Genomic_DNA"/>
</dbReference>
<proteinExistence type="predicted"/>
<dbReference type="STRING" id="261654.GA0070611_1389"/>
<keyword evidence="2" id="KW-1185">Reference proteome</keyword>
<dbReference type="OrthoDB" id="4535590at2"/>
<reference evidence="2" key="1">
    <citation type="submission" date="2016-06" db="EMBL/GenBank/DDBJ databases">
        <authorList>
            <person name="Varghese N."/>
            <person name="Submissions Spin"/>
        </authorList>
    </citation>
    <scope>NUCLEOTIDE SEQUENCE [LARGE SCALE GENOMIC DNA]</scope>
    <source>
        <strain evidence="2">DSM 44815</strain>
    </source>
</reference>
<gene>
    <name evidence="1" type="ORF">GA0070611_1389</name>
</gene>
<sequence length="245" mass="27672">MTPDPTVVGRRLEAALSGVAGAFRGMTAHRQESNCACHWGSAEELELLKAPDAPLDDDLLRRAYWTTDWRYPGPLLRRILPQLTQALVAGHVEPMAGMASLGHLFTVGRWQEWPAGQQDALREFLDAWWLHVLVEPDAKVPAHEAITLLAEVTAKLTPWMTTWAQLLANTTARLRLVTAADAWMDDLLGDRLPWASCHDEDTWCPTLSLWVLRHTPAALREHDTSAELHHYVRLLALPYADRWDR</sequence>
<dbReference type="Proteomes" id="UP000199385">
    <property type="component" value="Chromosome I"/>
</dbReference>
<name>A0A1A8Z9Y4_9ACTN</name>
<protein>
    <submittedName>
        <fullName evidence="1">Uncharacterized protein</fullName>
    </submittedName>
</protein>
<dbReference type="RefSeq" id="WP_091659327.1">
    <property type="nucleotide sequence ID" value="NZ_LT594323.1"/>
</dbReference>
<dbReference type="AlphaFoldDB" id="A0A1A8Z9Y4"/>